<organism evidence="1 2">
    <name type="scientific">Blautia hansenii DSM 20583</name>
    <dbReference type="NCBI Taxonomy" id="537007"/>
    <lineage>
        <taxon>Bacteria</taxon>
        <taxon>Bacillati</taxon>
        <taxon>Bacillota</taxon>
        <taxon>Clostridia</taxon>
        <taxon>Lachnospirales</taxon>
        <taxon>Lachnospiraceae</taxon>
        <taxon>Blautia</taxon>
    </lineage>
</organism>
<accession>C9LBN9</accession>
<dbReference type="STRING" id="537007.BLAHAN_06847"/>
<reference evidence="1" key="1">
    <citation type="submission" date="2009-09" db="EMBL/GenBank/DDBJ databases">
        <authorList>
            <person name="Weinstock G."/>
            <person name="Sodergren E."/>
            <person name="Clifton S."/>
            <person name="Fulton L."/>
            <person name="Fulton B."/>
            <person name="Courtney L."/>
            <person name="Fronick C."/>
            <person name="Harrison M."/>
            <person name="Strong C."/>
            <person name="Farmer C."/>
            <person name="Delahaunty K."/>
            <person name="Markovic C."/>
            <person name="Hall O."/>
            <person name="Minx P."/>
            <person name="Tomlinson C."/>
            <person name="Mitreva M."/>
            <person name="Nelson J."/>
            <person name="Hou S."/>
            <person name="Wollam A."/>
            <person name="Pepin K.H."/>
            <person name="Johnson M."/>
            <person name="Bhonagiri V."/>
            <person name="Nash W.E."/>
            <person name="Warren W."/>
            <person name="Chinwalla A."/>
            <person name="Mardis E.R."/>
            <person name="Wilson R.K."/>
        </authorList>
    </citation>
    <scope>NUCLEOTIDE SEQUENCE [LARGE SCALE GENOMIC DNA]</scope>
    <source>
        <strain evidence="1">DSM 20583</strain>
    </source>
</reference>
<dbReference type="Proteomes" id="UP000003755">
    <property type="component" value="Unassembled WGS sequence"/>
</dbReference>
<keyword evidence="2" id="KW-1185">Reference proteome</keyword>
<evidence type="ECO:0000313" key="1">
    <source>
        <dbReference type="EMBL" id="EEX20546.1"/>
    </source>
</evidence>
<proteinExistence type="predicted"/>
<comment type="caution">
    <text evidence="1">The sequence shown here is derived from an EMBL/GenBank/DDBJ whole genome shotgun (WGS) entry which is preliminary data.</text>
</comment>
<protein>
    <submittedName>
        <fullName evidence="1">Uncharacterized protein</fullName>
    </submittedName>
</protein>
<dbReference type="KEGG" id="bhan:CGC63_04695"/>
<sequence>MINIQLLLQVTELLHEYADAVYILRIKNVIRRKQCRILIDKETETYRWQDMDSVFLFNEKIVDIRHVII</sequence>
<evidence type="ECO:0000313" key="2">
    <source>
        <dbReference type="Proteomes" id="UP000003755"/>
    </source>
</evidence>
<name>C9LBN9_BLAHA</name>
<dbReference type="HOGENOM" id="CLU_2767611_0_0_9"/>
<gene>
    <name evidence="1" type="ORF">BLAHAN_06847</name>
</gene>
<dbReference type="AlphaFoldDB" id="C9LBN9"/>
<dbReference type="EMBL" id="ABYU02000043">
    <property type="protein sequence ID" value="EEX20546.1"/>
    <property type="molecule type" value="Genomic_DNA"/>
</dbReference>